<feature type="domain" description="Glycoside hydrolase family 3 N-terminal" evidence="8">
    <location>
        <begin position="67"/>
        <end position="383"/>
    </location>
</feature>
<keyword evidence="5" id="KW-0326">Glycosidase</keyword>
<name>A0ABP8US49_9ACTN</name>
<protein>
    <recommendedName>
        <fullName evidence="3">beta-N-acetylhexosaminidase</fullName>
        <ecNumber evidence="3">3.2.1.52</ecNumber>
    </recommendedName>
</protein>
<organism evidence="9 10">
    <name type="scientific">Actinoallomurus vinaceus</name>
    <dbReference type="NCBI Taxonomy" id="1080074"/>
    <lineage>
        <taxon>Bacteria</taxon>
        <taxon>Bacillati</taxon>
        <taxon>Actinomycetota</taxon>
        <taxon>Actinomycetes</taxon>
        <taxon>Streptosporangiales</taxon>
        <taxon>Thermomonosporaceae</taxon>
        <taxon>Actinoallomurus</taxon>
    </lineage>
</organism>
<dbReference type="SUPFAM" id="SSF51445">
    <property type="entry name" value="(Trans)glycosidases"/>
    <property type="match status" value="1"/>
</dbReference>
<evidence type="ECO:0000313" key="9">
    <source>
        <dbReference type="EMBL" id="GAA4637236.1"/>
    </source>
</evidence>
<dbReference type="InterPro" id="IPR036962">
    <property type="entry name" value="Glyco_hydro_3_N_sf"/>
</dbReference>
<dbReference type="PANTHER" id="PTHR30480:SF13">
    <property type="entry name" value="BETA-HEXOSAMINIDASE"/>
    <property type="match status" value="1"/>
</dbReference>
<dbReference type="InterPro" id="IPR050226">
    <property type="entry name" value="NagZ_Beta-hexosaminidase"/>
</dbReference>
<evidence type="ECO:0000256" key="3">
    <source>
        <dbReference type="ARBA" id="ARBA00012663"/>
    </source>
</evidence>
<keyword evidence="10" id="KW-1185">Reference proteome</keyword>
<dbReference type="EMBL" id="BAABHK010000019">
    <property type="protein sequence ID" value="GAA4637236.1"/>
    <property type="molecule type" value="Genomic_DNA"/>
</dbReference>
<dbReference type="Gene3D" id="3.20.20.300">
    <property type="entry name" value="Glycoside hydrolase, family 3, N-terminal domain"/>
    <property type="match status" value="1"/>
</dbReference>
<evidence type="ECO:0000256" key="2">
    <source>
        <dbReference type="ARBA" id="ARBA00005336"/>
    </source>
</evidence>
<dbReference type="PROSITE" id="PS00775">
    <property type="entry name" value="GLYCOSYL_HYDROL_F3"/>
    <property type="match status" value="1"/>
</dbReference>
<feature type="region of interest" description="Disordered" evidence="6">
    <location>
        <begin position="24"/>
        <end position="55"/>
    </location>
</feature>
<dbReference type="RefSeq" id="WP_345440216.1">
    <property type="nucleotide sequence ID" value="NZ_BAABHK010000019.1"/>
</dbReference>
<evidence type="ECO:0000256" key="7">
    <source>
        <dbReference type="SAM" id="SignalP"/>
    </source>
</evidence>
<feature type="signal peptide" evidence="7">
    <location>
        <begin position="1"/>
        <end position="24"/>
    </location>
</feature>
<dbReference type="PRINTS" id="PR00133">
    <property type="entry name" value="GLHYDRLASE3"/>
</dbReference>
<gene>
    <name evidence="9" type="ORF">GCM10023196_090230</name>
</gene>
<comment type="caution">
    <text evidence="9">The sequence shown here is derived from an EMBL/GenBank/DDBJ whole genome shotgun (WGS) entry which is preliminary data.</text>
</comment>
<evidence type="ECO:0000256" key="6">
    <source>
        <dbReference type="SAM" id="MobiDB-lite"/>
    </source>
</evidence>
<keyword evidence="7" id="KW-0732">Signal</keyword>
<comment type="catalytic activity">
    <reaction evidence="1">
        <text>Hydrolysis of terminal non-reducing N-acetyl-D-hexosamine residues in N-acetyl-beta-D-hexosaminides.</text>
        <dbReference type="EC" id="3.2.1.52"/>
    </reaction>
</comment>
<comment type="similarity">
    <text evidence="2">Belongs to the glycosyl hydrolase 3 family.</text>
</comment>
<reference evidence="10" key="1">
    <citation type="journal article" date="2019" name="Int. J. Syst. Evol. Microbiol.">
        <title>The Global Catalogue of Microorganisms (GCM) 10K type strain sequencing project: providing services to taxonomists for standard genome sequencing and annotation.</title>
        <authorList>
            <consortium name="The Broad Institute Genomics Platform"/>
            <consortium name="The Broad Institute Genome Sequencing Center for Infectious Disease"/>
            <person name="Wu L."/>
            <person name="Ma J."/>
        </authorList>
    </citation>
    <scope>NUCLEOTIDE SEQUENCE [LARGE SCALE GENOMIC DNA]</scope>
    <source>
        <strain evidence="10">JCM 17939</strain>
    </source>
</reference>
<dbReference type="EC" id="3.2.1.52" evidence="3"/>
<dbReference type="PROSITE" id="PS51257">
    <property type="entry name" value="PROKAR_LIPOPROTEIN"/>
    <property type="match status" value="1"/>
</dbReference>
<dbReference type="InterPro" id="IPR019800">
    <property type="entry name" value="Glyco_hydro_3_AS"/>
</dbReference>
<evidence type="ECO:0000256" key="1">
    <source>
        <dbReference type="ARBA" id="ARBA00001231"/>
    </source>
</evidence>
<evidence type="ECO:0000256" key="4">
    <source>
        <dbReference type="ARBA" id="ARBA00022801"/>
    </source>
</evidence>
<evidence type="ECO:0000313" key="10">
    <source>
        <dbReference type="Proteomes" id="UP001501442"/>
    </source>
</evidence>
<sequence length="425" mass="44754">MRRTGGLRLLAAVAAATVTASVSACGGSEARSDDGPARRTAAGSRTTPSARSGPDPVVALVRRMSTADKVGQLFIPTVQGTTASAGAAMVEQYHPGGVIYFPNNFRTARQTATLSNGLQRAAMKSRVPLLIGTDEEQGIVSRLPYITRFPTNKALASTKNPDDDVRTAARVTGEELRAVGINQDFAPVADVNVNPRNPVIGVRSFGADPQKVAHLVGVAVDAYRATGVVATAKHFPGHGDTATDSHTGLPVIKHSMATWERLDAPPFKTAIAHHVDMIMTAHIVVPGLDASGDPATMSKTVLTGLLREKLGYDGVVVTDSLSMAGATIKYGAPEAAVRAVRAGADMLLMPPSLSSAYRAVLAAVRSGRIPQSRLDQAVTRILRMKQERGLFRSPYVDASQAPRIVGSAEHRTAARRVAAHVRSGR</sequence>
<dbReference type="Proteomes" id="UP001501442">
    <property type="component" value="Unassembled WGS sequence"/>
</dbReference>
<accession>A0ABP8US49</accession>
<dbReference type="InterPro" id="IPR017853">
    <property type="entry name" value="GH"/>
</dbReference>
<evidence type="ECO:0000259" key="8">
    <source>
        <dbReference type="Pfam" id="PF00933"/>
    </source>
</evidence>
<dbReference type="PANTHER" id="PTHR30480">
    <property type="entry name" value="BETA-HEXOSAMINIDASE-RELATED"/>
    <property type="match status" value="1"/>
</dbReference>
<feature type="chain" id="PRO_5046375821" description="beta-N-acetylhexosaminidase" evidence="7">
    <location>
        <begin position="25"/>
        <end position="425"/>
    </location>
</feature>
<evidence type="ECO:0000256" key="5">
    <source>
        <dbReference type="ARBA" id="ARBA00023295"/>
    </source>
</evidence>
<dbReference type="InterPro" id="IPR001764">
    <property type="entry name" value="Glyco_hydro_3_N"/>
</dbReference>
<proteinExistence type="inferred from homology"/>
<keyword evidence="4" id="KW-0378">Hydrolase</keyword>
<dbReference type="Pfam" id="PF00933">
    <property type="entry name" value="Glyco_hydro_3"/>
    <property type="match status" value="1"/>
</dbReference>